<evidence type="ECO:0000313" key="2">
    <source>
        <dbReference type="Proteomes" id="UP001341820"/>
    </source>
</evidence>
<dbReference type="Proteomes" id="UP001341820">
    <property type="component" value="Unassembled WGS sequence"/>
</dbReference>
<accession>A0ABU6NPJ3</accession>
<proteinExistence type="predicted"/>
<protein>
    <submittedName>
        <fullName evidence="1">Uncharacterized protein</fullName>
    </submittedName>
</protein>
<keyword evidence="2" id="KW-1185">Reference proteome</keyword>
<reference evidence="1 2" key="1">
    <citation type="submission" date="2023-03" db="EMBL/GenBank/DDBJ databases">
        <title>Bacillus Genome Sequencing.</title>
        <authorList>
            <person name="Dunlap C."/>
        </authorList>
    </citation>
    <scope>NUCLEOTIDE SEQUENCE [LARGE SCALE GENOMIC DNA]</scope>
    <source>
        <strain evidence="1 2">B-4107</strain>
    </source>
</reference>
<name>A0ABU6NPJ3_9BACI</name>
<sequence length="57" mass="6000">MPNKQSKVVKDYISTNKYGQGAVLNSQSEVSPTDGFMSSSSIIASGGATNKFEVGKK</sequence>
<dbReference type="EMBL" id="JAROAS010000034">
    <property type="protein sequence ID" value="MED4129439.1"/>
    <property type="molecule type" value="Genomic_DNA"/>
</dbReference>
<evidence type="ECO:0000313" key="1">
    <source>
        <dbReference type="EMBL" id="MED4129439.1"/>
    </source>
</evidence>
<gene>
    <name evidence="1" type="ORF">P5F74_14985</name>
</gene>
<comment type="caution">
    <text evidence="1">The sequence shown here is derived from an EMBL/GenBank/DDBJ whole genome shotgun (WGS) entry which is preliminary data.</text>
</comment>
<dbReference type="RefSeq" id="WP_328238087.1">
    <property type="nucleotide sequence ID" value="NZ_JAROAS010000034.1"/>
</dbReference>
<organism evidence="1 2">
    <name type="scientific">Shouchella miscanthi</name>
    <dbReference type="NCBI Taxonomy" id="2598861"/>
    <lineage>
        <taxon>Bacteria</taxon>
        <taxon>Bacillati</taxon>
        <taxon>Bacillota</taxon>
        <taxon>Bacilli</taxon>
        <taxon>Bacillales</taxon>
        <taxon>Bacillaceae</taxon>
        <taxon>Shouchella</taxon>
    </lineage>
</organism>